<dbReference type="AlphaFoldDB" id="A0A0G1HX41"/>
<comment type="caution">
    <text evidence="1">The sequence shown here is derived from an EMBL/GenBank/DDBJ whole genome shotgun (WGS) entry which is preliminary data.</text>
</comment>
<gene>
    <name evidence="1" type="ORF">UW44_C0009G0030</name>
</gene>
<dbReference type="EMBL" id="LCIH01000009">
    <property type="protein sequence ID" value="KKT51666.1"/>
    <property type="molecule type" value="Genomic_DNA"/>
</dbReference>
<sequence length="173" mass="18605">MAQRKARFVWKQVTYTIPADTPHGTIILTNGEVLTYHGFVHGAELTLSGVTWLGFSVIISPGTPPAAVAAQLKAVLAEELGHCPDHPLEHGDFCSKCGKPITAPPIFPQIKPFPLQGHSSPVNVMGNEPCPNCHKALDHDVHASICPNCGQKLNWTCRSGMSSRCVNPPDGLR</sequence>
<organism evidence="1 2">
    <name type="scientific">Candidatus Collierbacteria bacterium GW2011_GWB2_44_22</name>
    <dbReference type="NCBI Taxonomy" id="1618387"/>
    <lineage>
        <taxon>Bacteria</taxon>
        <taxon>Candidatus Collieribacteriota</taxon>
    </lineage>
</organism>
<proteinExistence type="predicted"/>
<name>A0A0G1HX41_9BACT</name>
<dbReference type="Proteomes" id="UP000034006">
    <property type="component" value="Unassembled WGS sequence"/>
</dbReference>
<protein>
    <submittedName>
        <fullName evidence="1">Uncharacterized protein</fullName>
    </submittedName>
</protein>
<reference evidence="1 2" key="1">
    <citation type="journal article" date="2015" name="Nature">
        <title>rRNA introns, odd ribosomes, and small enigmatic genomes across a large radiation of phyla.</title>
        <authorList>
            <person name="Brown C.T."/>
            <person name="Hug L.A."/>
            <person name="Thomas B.C."/>
            <person name="Sharon I."/>
            <person name="Castelle C.J."/>
            <person name="Singh A."/>
            <person name="Wilkins M.J."/>
            <person name="Williams K.H."/>
            <person name="Banfield J.F."/>
        </authorList>
    </citation>
    <scope>NUCLEOTIDE SEQUENCE [LARGE SCALE GENOMIC DNA]</scope>
</reference>
<evidence type="ECO:0000313" key="2">
    <source>
        <dbReference type="Proteomes" id="UP000034006"/>
    </source>
</evidence>
<dbReference type="STRING" id="1618387.UW44_C0009G0030"/>
<accession>A0A0G1HX41</accession>
<evidence type="ECO:0000313" key="1">
    <source>
        <dbReference type="EMBL" id="KKT51666.1"/>
    </source>
</evidence>